<dbReference type="InterPro" id="IPR008266">
    <property type="entry name" value="Tyr_kinase_AS"/>
</dbReference>
<evidence type="ECO:0000259" key="2">
    <source>
        <dbReference type="Pfam" id="PF17667"/>
    </source>
</evidence>
<gene>
    <name evidence="3" type="ORF">EW145_g4232</name>
</gene>
<feature type="domain" description="Fungal-type protein kinase" evidence="2">
    <location>
        <begin position="260"/>
        <end position="620"/>
    </location>
</feature>
<evidence type="ECO:0000313" key="3">
    <source>
        <dbReference type="EMBL" id="THH06216.1"/>
    </source>
</evidence>
<feature type="region of interest" description="Disordered" evidence="1">
    <location>
        <begin position="750"/>
        <end position="845"/>
    </location>
</feature>
<feature type="region of interest" description="Disordered" evidence="1">
    <location>
        <begin position="1"/>
        <end position="24"/>
    </location>
</feature>
<dbReference type="EMBL" id="SGPK01000208">
    <property type="protein sequence ID" value="THH06216.1"/>
    <property type="molecule type" value="Genomic_DNA"/>
</dbReference>
<dbReference type="AlphaFoldDB" id="A0A4S4L475"/>
<comment type="caution">
    <text evidence="3">The sequence shown here is derived from an EMBL/GenBank/DDBJ whole genome shotgun (WGS) entry which is preliminary data.</text>
</comment>
<dbReference type="Pfam" id="PF17667">
    <property type="entry name" value="Pkinase_fungal"/>
    <property type="match status" value="1"/>
</dbReference>
<dbReference type="Proteomes" id="UP000308199">
    <property type="component" value="Unassembled WGS sequence"/>
</dbReference>
<accession>A0A4S4L475</accession>
<evidence type="ECO:0000256" key="1">
    <source>
        <dbReference type="SAM" id="MobiDB-lite"/>
    </source>
</evidence>
<feature type="compositionally biased region" description="Low complexity" evidence="1">
    <location>
        <begin position="777"/>
        <end position="790"/>
    </location>
</feature>
<dbReference type="OrthoDB" id="5569250at2759"/>
<sequence length="878" mass="98823">MPFEEVSASPGPSEQFGDEAERDVFPPISVPPQSLFPHADAITANEPLHAVDASTLSPPAVPVLNTTPVKAKHLENPYKHKNAKVTQDSVLGHARISNVGDFGMHYLQEVKTDRPETLLDIQIEYIKSLPPNLSEANMYPLITKLLTKISLLVCKDPNRCLAFYDVSTSGCLGDFEGSGTKPDIVAKWTTRANAQKIANGETVKVRVYWHETQSLIEVKRDFKLIPPSTQTGSYLHVLPRALPSLAGMLYLAWDRRAFVLYWSDTSGILRSEDYDINDIKSWDVLFRYVYTVVNPLPDLPTRDPTMSIKSTGVLKPKWEIKCNKQTFNASFLFGAPSHSRQTCVFWDDVKKRVIKDHWRDEDRRYNESEILEKIKGIPGTGQVDFSEVVKGPGDSGDLSTSKLHSGGKCTLKIAGRRVPRRTKQRSVLKSKGDPLSKRKSVRQILMAVYDGIEAHQACLKHKRVLHRDVSRYNLLINPVHHDTEFDDEQAPGAKFINRVLDPNEKCVKEEGIMIDWDNAADLEEGDVSGALTERIGTPMFVSIGVGMGNIRRTGITREDFPVLTGKAKQLYIQAYGQETYDKYLNAVNQSIRSNDRKAPPPQYRHRPYHDVESFLWVLVYELLIAWPEGNEKTISELASFLIHSFENHNFIKNGVDFRTDLLSKDAAFWRAILHPELECLAETLEEMCLYLSAEWAYWPELPEDHAHEAFKRLLLKAVLELKSNPIPLKGEVRIPNRAVEAIRGSSDVRENMEEPLLGRKRSSKKRSFADVEDVLESQQQKKSRGGSSKQTMDLHGSLSDVRPESSKPDIPLPKALPKLGRLVRRTGTGTRKQPGTMGPPPDPVVVSSQVVDGNSGEVVEPALRRSSRIRDLQKISTR</sequence>
<dbReference type="PROSITE" id="PS00109">
    <property type="entry name" value="PROTEIN_KINASE_TYR"/>
    <property type="match status" value="1"/>
</dbReference>
<name>A0A4S4L475_9AGAM</name>
<dbReference type="PANTHER" id="PTHR38248">
    <property type="entry name" value="FUNK1 6"/>
    <property type="match status" value="1"/>
</dbReference>
<dbReference type="InterPro" id="IPR040976">
    <property type="entry name" value="Pkinase_fungal"/>
</dbReference>
<dbReference type="PANTHER" id="PTHR38248:SF2">
    <property type="entry name" value="FUNK1 11"/>
    <property type="match status" value="1"/>
</dbReference>
<reference evidence="3 4" key="1">
    <citation type="submission" date="2019-02" db="EMBL/GenBank/DDBJ databases">
        <title>Genome sequencing of the rare red list fungi Phellinidium pouzarii.</title>
        <authorList>
            <person name="Buettner E."/>
            <person name="Kellner H."/>
        </authorList>
    </citation>
    <scope>NUCLEOTIDE SEQUENCE [LARGE SCALE GENOMIC DNA]</scope>
    <source>
        <strain evidence="3 4">DSM 108285</strain>
    </source>
</reference>
<organism evidence="3 4">
    <name type="scientific">Phellinidium pouzarii</name>
    <dbReference type="NCBI Taxonomy" id="167371"/>
    <lineage>
        <taxon>Eukaryota</taxon>
        <taxon>Fungi</taxon>
        <taxon>Dikarya</taxon>
        <taxon>Basidiomycota</taxon>
        <taxon>Agaricomycotina</taxon>
        <taxon>Agaricomycetes</taxon>
        <taxon>Hymenochaetales</taxon>
        <taxon>Hymenochaetaceae</taxon>
        <taxon>Phellinidium</taxon>
    </lineage>
</organism>
<dbReference type="GO" id="GO:0004672">
    <property type="term" value="F:protein kinase activity"/>
    <property type="evidence" value="ECO:0007669"/>
    <property type="project" value="InterPro"/>
</dbReference>
<proteinExistence type="predicted"/>
<evidence type="ECO:0000313" key="4">
    <source>
        <dbReference type="Proteomes" id="UP000308199"/>
    </source>
</evidence>
<protein>
    <recommendedName>
        <fullName evidence="2">Fungal-type protein kinase domain-containing protein</fullName>
    </recommendedName>
</protein>
<keyword evidence="4" id="KW-1185">Reference proteome</keyword>